<feature type="chain" id="PRO_5046042034" description="Lipoprotein" evidence="1">
    <location>
        <begin position="25"/>
        <end position="173"/>
    </location>
</feature>
<proteinExistence type="predicted"/>
<evidence type="ECO:0000256" key="1">
    <source>
        <dbReference type="SAM" id="SignalP"/>
    </source>
</evidence>
<evidence type="ECO:0000313" key="2">
    <source>
        <dbReference type="EMBL" id="MEL3953597.1"/>
    </source>
</evidence>
<name>A0ABU9JN11_9GAMM</name>
<organism evidence="2 3">
    <name type="scientific">Stenotrophomonas bentonitica</name>
    <dbReference type="NCBI Taxonomy" id="1450134"/>
    <lineage>
        <taxon>Bacteria</taxon>
        <taxon>Pseudomonadati</taxon>
        <taxon>Pseudomonadota</taxon>
        <taxon>Gammaproteobacteria</taxon>
        <taxon>Lysobacterales</taxon>
        <taxon>Lysobacteraceae</taxon>
        <taxon>Stenotrophomonas</taxon>
    </lineage>
</organism>
<evidence type="ECO:0008006" key="4">
    <source>
        <dbReference type="Google" id="ProtNLM"/>
    </source>
</evidence>
<sequence length="173" mass="17951">MSNRLRFSLMAMVVSCAAAVSACAERVPEATVPAALVGAGGMTDPSPSAALLEDCNVERVDGRPASVGERSSSRRILIEGWVAGSLNVSGELVGKPSVRLVRIQGSEPVEEIEFPAQAVAGRDDVAQALGKPGLARAGFQVNADISNLAPGRYTVAPKRGAFTCANVFELQKS</sequence>
<comment type="caution">
    <text evidence="2">The sequence shown here is derived from an EMBL/GenBank/DDBJ whole genome shotgun (WGS) entry which is preliminary data.</text>
</comment>
<evidence type="ECO:0000313" key="3">
    <source>
        <dbReference type="Proteomes" id="UP001455088"/>
    </source>
</evidence>
<accession>A0ABU9JN11</accession>
<reference evidence="2 3" key="1">
    <citation type="submission" date="2024-04" db="EMBL/GenBank/DDBJ databases">
        <title>Bacterial endophytes with biocontrol capabilities against important plant pathogens.</title>
        <authorList>
            <person name="Alayande K.A."/>
        </authorList>
    </citation>
    <scope>NUCLEOTIDE SEQUENCE [LARGE SCALE GENOMIC DNA]</scope>
    <source>
        <strain evidence="2 3">KV22</strain>
    </source>
</reference>
<keyword evidence="1" id="KW-0732">Signal</keyword>
<feature type="signal peptide" evidence="1">
    <location>
        <begin position="1"/>
        <end position="24"/>
    </location>
</feature>
<dbReference type="RefSeq" id="WP_146027607.1">
    <property type="nucleotide sequence ID" value="NZ_JBBYHY010000004.1"/>
</dbReference>
<dbReference type="PROSITE" id="PS51257">
    <property type="entry name" value="PROKAR_LIPOPROTEIN"/>
    <property type="match status" value="1"/>
</dbReference>
<gene>
    <name evidence="2" type="ORF">AAE039_08480</name>
</gene>
<keyword evidence="3" id="KW-1185">Reference proteome</keyword>
<dbReference type="Proteomes" id="UP001455088">
    <property type="component" value="Unassembled WGS sequence"/>
</dbReference>
<protein>
    <recommendedName>
        <fullName evidence="4">Lipoprotein</fullName>
    </recommendedName>
</protein>
<dbReference type="EMBL" id="JBBYHY010000004">
    <property type="protein sequence ID" value="MEL3953597.1"/>
    <property type="molecule type" value="Genomic_DNA"/>
</dbReference>